<feature type="compositionally biased region" description="Basic and acidic residues" evidence="1">
    <location>
        <begin position="228"/>
        <end position="238"/>
    </location>
</feature>
<reference evidence="3" key="1">
    <citation type="submission" date="2016-10" db="EMBL/GenBank/DDBJ databases">
        <authorList>
            <person name="Varghese N."/>
            <person name="Submissions S."/>
        </authorList>
    </citation>
    <scope>NUCLEOTIDE SEQUENCE [LARGE SCALE GENOMIC DNA]</scope>
    <source>
        <strain evidence="3">CGMCC 1.7736</strain>
    </source>
</reference>
<sequence length="1228" mass="134526">MSVSMTGLLFLPPEGTQFRPGSRAKQGSEIALYTLVGDEGYTAALAAEFYQWGTAKQWHGEGTLAGDATGGETVTQFWIPSHLALQSVLWLERTKGVTVLLSDSQRELLYLGTASSDAWRLLNVPKVAQEMDISLPAWYSEQLFRSQLAQNIGLLRSYIDAALLYHSERSEANRQGIVRVLTDIVFELEFHAAVLEGIRADTSLVGHWVYQLLWPTPRPEGLAEDEQPEPRQAPENRAPHPSIASQFLSFLHSQQSLVDRSWNETEARRELLDRFGRFLERSVSGPPSGDQQVRDQPATANTPPIPAKMSVSPTLSGPPGGPQFEASSEADYRFVMSIQFPDVFAAFQSYYYEWNYVRVPEGEQTASFDELDPQTPSGWDVAGQRFGRATRYAEEDFETVFEELGPPGVAATSLVAANAILRYVGEGIRLGIEILTTPASEKNIAFPGPGTYLVRCKAIPYTGENAEVVRPPSVAYYPIIVRDPVQLVESRNRERGATTAWEHERMAELRDLLSQPVSHLNEEQLRQELDTLERSLSSVGGALSVQREKLVEYRNSLPVGSADRGRVQTQLERLDVIIALRADRGEERDLTAAEPLVATFVSDKGESIQLTMEALYRGTEDGQVEYWVSDLTTANSGEDYGTGRNRAEAIMDAVVDILSGYAGYGRGYVAVQIDGETVSKRIKASAGALFMEAVENVAMVLSIAAVAAAPFTAGSSISLLLPIGAVGAIPSGYRVINRAIDDTLRFDMATAMDVVNVVGGFTGVGHAVTPLRMVKTGRAFYVMGLGADGLSGLLVPAEIATQIAALEGLPEGERSARIMEILGQAMLESGISVGRELSQRAQQRRMGTSEAPTVGESVSRPETRDVGPPGEAVRPGAREPDVAPERRPDDGEPRRTPEATGGRSPSRSLGGEPVTRRTQDGDHTLTLTKRGQIIRCSKVCQTLGARYAHILDDHPELVRRVASLEERAREAVAADDRGLADQVASDARVLEADLRAVERAWMEELGFDPDRIELLQQLAEERALPVGYDPAAEAFDELGLHYTRMDLDKVPEVYDKELGANVPMDISSGYPAKRGNLFDDQVVEKHEAAEGKGSIHAEVYVDTGRKTRNGRPLYWRADSWVPGEGSPAGEGSSRPPEIREHKFTQFSEIGYDRAVDYLMQLWSKYPPGAVIADVPSSRARQVEGMKLTGQQVLIVPEQIAPIPRDVLDAAEGFEITIRDIDGHVYTSK</sequence>
<dbReference type="AlphaFoldDB" id="A0A1I6IQT8"/>
<feature type="region of interest" description="Disordered" evidence="1">
    <location>
        <begin position="282"/>
        <end position="323"/>
    </location>
</feature>
<feature type="region of interest" description="Disordered" evidence="1">
    <location>
        <begin position="837"/>
        <end position="924"/>
    </location>
</feature>
<gene>
    <name evidence="2" type="ORF">SAMN04487947_3540</name>
</gene>
<evidence type="ECO:0000313" key="3">
    <source>
        <dbReference type="Proteomes" id="UP000198531"/>
    </source>
</evidence>
<name>A0A1I6IQT8_9EURY</name>
<dbReference type="STRING" id="553469.SAMN04487947_3540"/>
<feature type="compositionally biased region" description="Basic and acidic residues" evidence="1">
    <location>
        <begin position="876"/>
        <end position="897"/>
    </location>
</feature>
<evidence type="ECO:0000313" key="2">
    <source>
        <dbReference type="EMBL" id="SFR68999.1"/>
    </source>
</evidence>
<organism evidence="2 3">
    <name type="scientific">Halogeometricum rufum</name>
    <dbReference type="NCBI Taxonomy" id="553469"/>
    <lineage>
        <taxon>Archaea</taxon>
        <taxon>Methanobacteriati</taxon>
        <taxon>Methanobacteriota</taxon>
        <taxon>Stenosarchaea group</taxon>
        <taxon>Halobacteria</taxon>
        <taxon>Halobacteriales</taxon>
        <taxon>Haloferacaceae</taxon>
        <taxon>Halogeometricum</taxon>
    </lineage>
</organism>
<feature type="compositionally biased region" description="Basic and acidic residues" evidence="1">
    <location>
        <begin position="914"/>
        <end position="923"/>
    </location>
</feature>
<evidence type="ECO:0000256" key="1">
    <source>
        <dbReference type="SAM" id="MobiDB-lite"/>
    </source>
</evidence>
<accession>A0A1I6IQT8</accession>
<keyword evidence="3" id="KW-1185">Reference proteome</keyword>
<feature type="region of interest" description="Disordered" evidence="1">
    <location>
        <begin position="220"/>
        <end position="239"/>
    </location>
</feature>
<proteinExistence type="predicted"/>
<dbReference type="EMBL" id="FOYT01000004">
    <property type="protein sequence ID" value="SFR68999.1"/>
    <property type="molecule type" value="Genomic_DNA"/>
</dbReference>
<dbReference type="Proteomes" id="UP000198531">
    <property type="component" value="Unassembled WGS sequence"/>
</dbReference>
<protein>
    <submittedName>
        <fullName evidence="2">Uncharacterized protein</fullName>
    </submittedName>
</protein>